<feature type="compositionally biased region" description="Polar residues" evidence="1">
    <location>
        <begin position="110"/>
        <end position="122"/>
    </location>
</feature>
<dbReference type="Proteomes" id="UP001497512">
    <property type="component" value="Chromosome 1"/>
</dbReference>
<accession>A0ABP0TCD4</accession>
<proteinExistence type="predicted"/>
<organism evidence="2 3">
    <name type="scientific">Sphagnum troendelagicum</name>
    <dbReference type="NCBI Taxonomy" id="128251"/>
    <lineage>
        <taxon>Eukaryota</taxon>
        <taxon>Viridiplantae</taxon>
        <taxon>Streptophyta</taxon>
        <taxon>Embryophyta</taxon>
        <taxon>Bryophyta</taxon>
        <taxon>Sphagnophytina</taxon>
        <taxon>Sphagnopsida</taxon>
        <taxon>Sphagnales</taxon>
        <taxon>Sphagnaceae</taxon>
        <taxon>Sphagnum</taxon>
    </lineage>
</organism>
<dbReference type="EMBL" id="OZ019893">
    <property type="protein sequence ID" value="CAK9192269.1"/>
    <property type="molecule type" value="Genomic_DNA"/>
</dbReference>
<evidence type="ECO:0000313" key="2">
    <source>
        <dbReference type="EMBL" id="CAK9192269.1"/>
    </source>
</evidence>
<feature type="region of interest" description="Disordered" evidence="1">
    <location>
        <begin position="151"/>
        <end position="191"/>
    </location>
</feature>
<reference evidence="2 3" key="1">
    <citation type="submission" date="2024-02" db="EMBL/GenBank/DDBJ databases">
        <authorList>
            <consortium name="ELIXIR-Norway"/>
            <consortium name="Elixir Norway"/>
        </authorList>
    </citation>
    <scope>NUCLEOTIDE SEQUENCE [LARGE SCALE GENOMIC DNA]</scope>
</reference>
<name>A0ABP0TCD4_9BRYO</name>
<gene>
    <name evidence="2" type="ORF">CSSPTR1EN2_LOCUS1806</name>
</gene>
<feature type="region of interest" description="Disordered" evidence="1">
    <location>
        <begin position="101"/>
        <end position="122"/>
    </location>
</feature>
<sequence length="400" mass="43441">MAPTDRATSSGSACKGTNDVHQEQASLFCSSAPGTFNDISVFQEGEDGSSSRADVPWGHKLQDTLRVVFSHEQSDGLLLIGKFVLNQLQCIRSNSHDRLQQQDAFADSQEPGQLESTKSSAARSDLMQFIEESPEVAEATVANSARELDETTNYKLERAPDQSMRAELLPRVSRSSARPSGTGVSPSPSQVCPFLPDVEATIEPTSCAGASPASAASNNPLTTLACGLLPTRLRRSKNRKMEVKAGDGKLQEVLTQVSSKANPLRILRKLLRPACAAASSNSTVAPKMMATENARKNIIELFSLKSQHQEEHFPNRGSCATRSIKLLAQNWPYRNAGGDADGSDPVLLKPRLLQPQSPSGMLEKDKENHLDRTCSDGQWIKTDSECPFSRLSLCFLCILL</sequence>
<protein>
    <submittedName>
        <fullName evidence="2">Uncharacterized protein</fullName>
    </submittedName>
</protein>
<feature type="compositionally biased region" description="Polar residues" evidence="1">
    <location>
        <begin position="173"/>
        <end position="190"/>
    </location>
</feature>
<evidence type="ECO:0000256" key="1">
    <source>
        <dbReference type="SAM" id="MobiDB-lite"/>
    </source>
</evidence>
<keyword evidence="3" id="KW-1185">Reference proteome</keyword>
<evidence type="ECO:0000313" key="3">
    <source>
        <dbReference type="Proteomes" id="UP001497512"/>
    </source>
</evidence>